<evidence type="ECO:0000256" key="1">
    <source>
        <dbReference type="ARBA" id="ARBA00011073"/>
    </source>
</evidence>
<name>A0ABR1FGA7_AURAN</name>
<accession>A0ABR1FGA7</accession>
<keyword evidence="8" id="KW-1185">Reference proteome</keyword>
<dbReference type="InterPro" id="IPR023827">
    <property type="entry name" value="Peptidase_S8_Asp-AS"/>
</dbReference>
<evidence type="ECO:0000256" key="6">
    <source>
        <dbReference type="SAM" id="MobiDB-lite"/>
    </source>
</evidence>
<comment type="catalytic activity">
    <reaction evidence="3">
        <text>Hydrolysis of proteins with broad specificity for peptide bonds, and a preference for a large uncharged residue in P1. Hydrolyzes peptide amides.</text>
        <dbReference type="EC" id="3.4.21.62"/>
    </reaction>
</comment>
<comment type="caution">
    <text evidence="7">The sequence shown here is derived from an EMBL/GenBank/DDBJ whole genome shotgun (WGS) entry which is preliminary data.</text>
</comment>
<dbReference type="PANTHER" id="PTHR43399:SF4">
    <property type="entry name" value="CELL WALL-ASSOCIATED PROTEASE"/>
    <property type="match status" value="1"/>
</dbReference>
<comment type="caution">
    <text evidence="5">Lacks conserved residue(s) required for the propagation of feature annotation.</text>
</comment>
<dbReference type="InterPro" id="IPR036852">
    <property type="entry name" value="Peptidase_S8/S53_dom_sf"/>
</dbReference>
<evidence type="ECO:0000256" key="2">
    <source>
        <dbReference type="ARBA" id="ARBA00022801"/>
    </source>
</evidence>
<evidence type="ECO:0000313" key="8">
    <source>
        <dbReference type="Proteomes" id="UP001363151"/>
    </source>
</evidence>
<comment type="similarity">
    <text evidence="1 5">Belongs to the peptidase S8 family.</text>
</comment>
<dbReference type="PANTHER" id="PTHR43399">
    <property type="entry name" value="SUBTILISIN-RELATED"/>
    <property type="match status" value="1"/>
</dbReference>
<feature type="compositionally biased region" description="Pro residues" evidence="6">
    <location>
        <begin position="254"/>
        <end position="274"/>
    </location>
</feature>
<dbReference type="Proteomes" id="UP001363151">
    <property type="component" value="Unassembled WGS sequence"/>
</dbReference>
<dbReference type="SUPFAM" id="SSF52743">
    <property type="entry name" value="Subtilisin-like"/>
    <property type="match status" value="1"/>
</dbReference>
<evidence type="ECO:0000313" key="7">
    <source>
        <dbReference type="EMBL" id="KAK7230286.1"/>
    </source>
</evidence>
<feature type="region of interest" description="Disordered" evidence="6">
    <location>
        <begin position="175"/>
        <end position="199"/>
    </location>
</feature>
<sequence length="517" mass="54615">MRAVAYALVAAVAAARLGAPPRRRLEDSLDMEKLSEDAAVGALGSHVLFKLDGDDALVKRGDAAAVTAKVVDALGCDGEATRVFRHAGKHEAAHAAFGLDLWYEVACEAEGPVEGDPSEQCEDSPSWYQGTKKSKTCAWVAEKPASRCKDTVQSKDGVAAGVACPVACDACPADGDDSAADESRSQPVDGPVNKCADSPSWYQGTKNSKTCAWVGKSPAKRCKDTVKSSDGVTASDACPEACDGCPADVGDAPKPTPKPTPKPAPKPTPKPTPAPEDEPSCADSPSWYQGTKKSKTCAWVAEKPKSRCKDTIKSRDGVTASVACPEACDACPADVGDAAPCEDSPTWYQGKKTTRTCAWVAKKPEKYCAFESRAKVPASAACPVACDSCPGRPGRRLAAARQYKAVADSQSVYDALRRFLDSDAHDGVVIVEPELDYATSFTPDDPGLNTQSHYDAINLREAWDLTTGDPNVVVQVLDTGIELDHPDLQLNIWTNPGEICGNGVDDDFNGYVDDCHG</sequence>
<evidence type="ECO:0000256" key="4">
    <source>
        <dbReference type="ARBA" id="ARBA00023619"/>
    </source>
</evidence>
<dbReference type="InterPro" id="IPR051048">
    <property type="entry name" value="Peptidase_S8/S53_subtilisin"/>
</dbReference>
<evidence type="ECO:0000256" key="3">
    <source>
        <dbReference type="ARBA" id="ARBA00023529"/>
    </source>
</evidence>
<gene>
    <name evidence="7" type="primary">hly</name>
    <name evidence="7" type="ORF">SO694_00186032</name>
</gene>
<evidence type="ECO:0000256" key="5">
    <source>
        <dbReference type="PROSITE-ProRule" id="PRU01240"/>
    </source>
</evidence>
<dbReference type="Gene3D" id="3.40.50.200">
    <property type="entry name" value="Peptidase S8/S53 domain"/>
    <property type="match status" value="1"/>
</dbReference>
<dbReference type="PROSITE" id="PS51892">
    <property type="entry name" value="SUBTILASE"/>
    <property type="match status" value="1"/>
</dbReference>
<organism evidence="7 8">
    <name type="scientific">Aureococcus anophagefferens</name>
    <name type="common">Harmful bloom alga</name>
    <dbReference type="NCBI Taxonomy" id="44056"/>
    <lineage>
        <taxon>Eukaryota</taxon>
        <taxon>Sar</taxon>
        <taxon>Stramenopiles</taxon>
        <taxon>Ochrophyta</taxon>
        <taxon>Pelagophyceae</taxon>
        <taxon>Pelagomonadales</taxon>
        <taxon>Pelagomonadaceae</taxon>
        <taxon>Aureococcus</taxon>
    </lineage>
</organism>
<dbReference type="EC" id="3.4.21.62" evidence="4"/>
<dbReference type="PROSITE" id="PS00136">
    <property type="entry name" value="SUBTILASE_ASP"/>
    <property type="match status" value="1"/>
</dbReference>
<dbReference type="EMBL" id="JBBJCI010000439">
    <property type="protein sequence ID" value="KAK7230286.1"/>
    <property type="molecule type" value="Genomic_DNA"/>
</dbReference>
<reference evidence="7 8" key="1">
    <citation type="submission" date="2024-03" db="EMBL/GenBank/DDBJ databases">
        <title>Aureococcus anophagefferens CCMP1851 and Kratosvirus quantuckense: Draft genome of a second virus-susceptible host strain in the model system.</title>
        <authorList>
            <person name="Chase E."/>
            <person name="Truchon A.R."/>
            <person name="Schepens W."/>
            <person name="Wilhelm S.W."/>
        </authorList>
    </citation>
    <scope>NUCLEOTIDE SEQUENCE [LARGE SCALE GENOMIC DNA]</scope>
    <source>
        <strain evidence="7 8">CCMP1851</strain>
    </source>
</reference>
<proteinExistence type="inferred from homology"/>
<protein>
    <recommendedName>
        <fullName evidence="4">subtilisin</fullName>
        <ecNumber evidence="4">3.4.21.62</ecNumber>
    </recommendedName>
</protein>
<feature type="region of interest" description="Disordered" evidence="6">
    <location>
        <begin position="250"/>
        <end position="290"/>
    </location>
</feature>
<keyword evidence="2" id="KW-0378">Hydrolase</keyword>